<dbReference type="Gene3D" id="3.10.290.10">
    <property type="entry name" value="RNA-binding S4 domain"/>
    <property type="match status" value="1"/>
</dbReference>
<protein>
    <recommendedName>
        <fullName evidence="7">Pseudouridine synthase</fullName>
        <ecNumber evidence="7">5.4.99.-</ecNumber>
    </recommendedName>
</protein>
<evidence type="ECO:0000256" key="4">
    <source>
        <dbReference type="ARBA" id="ARBA00036749"/>
    </source>
</evidence>
<evidence type="ECO:0000256" key="6">
    <source>
        <dbReference type="PROSITE-ProRule" id="PRU00182"/>
    </source>
</evidence>
<organism evidence="9 10">
    <name type="scientific">Thalassolituus maritimus</name>
    <dbReference type="NCBI Taxonomy" id="484498"/>
    <lineage>
        <taxon>Bacteria</taxon>
        <taxon>Pseudomonadati</taxon>
        <taxon>Pseudomonadota</taxon>
        <taxon>Gammaproteobacteria</taxon>
        <taxon>Oceanospirillales</taxon>
        <taxon>Oceanospirillaceae</taxon>
        <taxon>Thalassolituus</taxon>
    </lineage>
</organism>
<dbReference type="EMBL" id="FTOH01000002">
    <property type="protein sequence ID" value="SIS50560.1"/>
    <property type="molecule type" value="Genomic_DNA"/>
</dbReference>
<dbReference type="InterPro" id="IPR006145">
    <property type="entry name" value="PsdUridine_synth_RsuA/RluA"/>
</dbReference>
<dbReference type="STRING" id="484498.SAMN05421686_102110"/>
<evidence type="ECO:0000256" key="3">
    <source>
        <dbReference type="ARBA" id="ARBA00023235"/>
    </source>
</evidence>
<sequence>MATAKRYRLDRFLSVTTGTPKRSVRSLLAQNRVTVDGRVATDINQPVDHFSRITLDGKELQNRTRRYVLLHKPVGVVSATIDDIHPTVIDVLRDAGFPEAELCDMHIAGRLDLNSSGLLLLTNDSDWSEALMAPDRKVAKVYEVTLENPISDECVMAFKEGIYFSFEGITTKPATLERLTPYTGTVTLTEGKYHQIKRMFGHFRNPVLRLHRVAIGDIRLDASLKCGEYRAISNISQR</sequence>
<evidence type="ECO:0000259" key="8">
    <source>
        <dbReference type="Pfam" id="PF00849"/>
    </source>
</evidence>
<dbReference type="PANTHER" id="PTHR47683">
    <property type="entry name" value="PSEUDOURIDINE SYNTHASE FAMILY PROTEIN-RELATED"/>
    <property type="match status" value="1"/>
</dbReference>
<evidence type="ECO:0000256" key="1">
    <source>
        <dbReference type="ARBA" id="ARBA00008348"/>
    </source>
</evidence>
<dbReference type="InterPro" id="IPR020094">
    <property type="entry name" value="TruA/RsuA/RluB/E/F_N"/>
</dbReference>
<evidence type="ECO:0000313" key="10">
    <source>
        <dbReference type="Proteomes" id="UP000185639"/>
    </source>
</evidence>
<dbReference type="OrthoDB" id="9807213at2"/>
<dbReference type="InterPro" id="IPR036986">
    <property type="entry name" value="S4_RNA-bd_sf"/>
</dbReference>
<dbReference type="NCBIfam" id="TIGR00093">
    <property type="entry name" value="pseudouridine synthase"/>
    <property type="match status" value="1"/>
</dbReference>
<dbReference type="GO" id="GO:0006364">
    <property type="term" value="P:rRNA processing"/>
    <property type="evidence" value="ECO:0007669"/>
    <property type="project" value="UniProtKB-ARBA"/>
</dbReference>
<name>A0A1N7JMN0_9GAMM</name>
<comment type="function">
    <text evidence="5">Responsible for synthesis of pseudouridine from uracil-516 in 16S ribosomal RNA.</text>
</comment>
<dbReference type="SUPFAM" id="SSF55174">
    <property type="entry name" value="Alpha-L RNA-binding motif"/>
    <property type="match status" value="1"/>
</dbReference>
<dbReference type="InterPro" id="IPR042092">
    <property type="entry name" value="PsdUridine_s_RsuA/RluB/E/F_cat"/>
</dbReference>
<evidence type="ECO:0000256" key="7">
    <source>
        <dbReference type="RuleBase" id="RU003887"/>
    </source>
</evidence>
<proteinExistence type="inferred from homology"/>
<keyword evidence="2 6" id="KW-0694">RNA-binding</keyword>
<dbReference type="PANTHER" id="PTHR47683:SF4">
    <property type="entry name" value="PSEUDOURIDINE SYNTHASE"/>
    <property type="match status" value="1"/>
</dbReference>
<dbReference type="InterPro" id="IPR018496">
    <property type="entry name" value="PsdUridine_synth_RsuA/RluB_CS"/>
</dbReference>
<dbReference type="GO" id="GO:0001522">
    <property type="term" value="P:pseudouridine synthesis"/>
    <property type="evidence" value="ECO:0007669"/>
    <property type="project" value="InterPro"/>
</dbReference>
<dbReference type="Gene3D" id="3.30.70.1560">
    <property type="entry name" value="Alpha-L RNA-binding motif"/>
    <property type="match status" value="1"/>
</dbReference>
<dbReference type="Pfam" id="PF00849">
    <property type="entry name" value="PseudoU_synth_2"/>
    <property type="match status" value="1"/>
</dbReference>
<evidence type="ECO:0000313" key="9">
    <source>
        <dbReference type="EMBL" id="SIS50560.1"/>
    </source>
</evidence>
<dbReference type="PROSITE" id="PS01149">
    <property type="entry name" value="PSI_RSU"/>
    <property type="match status" value="1"/>
</dbReference>
<evidence type="ECO:0000256" key="5">
    <source>
        <dbReference type="ARBA" id="ARBA00037590"/>
    </source>
</evidence>
<gene>
    <name evidence="9" type="ORF">SAMN05421686_102110</name>
</gene>
<evidence type="ECO:0000256" key="2">
    <source>
        <dbReference type="ARBA" id="ARBA00022884"/>
    </source>
</evidence>
<dbReference type="CDD" id="cd02553">
    <property type="entry name" value="PseudoU_synth_RsuA"/>
    <property type="match status" value="1"/>
</dbReference>
<comment type="catalytic activity">
    <reaction evidence="4">
        <text>uridine(516) in 16S rRNA = pseudouridine(516) in 16S rRNA</text>
        <dbReference type="Rhea" id="RHEA:38867"/>
        <dbReference type="Rhea" id="RHEA-COMP:10089"/>
        <dbReference type="Rhea" id="RHEA-COMP:10090"/>
        <dbReference type="ChEBI" id="CHEBI:65314"/>
        <dbReference type="ChEBI" id="CHEBI:65315"/>
        <dbReference type="EC" id="5.4.99.19"/>
    </reaction>
</comment>
<reference evidence="10" key="1">
    <citation type="submission" date="2017-01" db="EMBL/GenBank/DDBJ databases">
        <authorList>
            <person name="Varghese N."/>
            <person name="Submissions S."/>
        </authorList>
    </citation>
    <scope>NUCLEOTIDE SEQUENCE [LARGE SCALE GENOMIC DNA]</scope>
    <source>
        <strain evidence="10">DSM 24913</strain>
    </source>
</reference>
<feature type="domain" description="Pseudouridine synthase RsuA/RluA-like" evidence="8">
    <location>
        <begin position="67"/>
        <end position="200"/>
    </location>
</feature>
<dbReference type="InterPro" id="IPR000748">
    <property type="entry name" value="PsdUridine_synth_RsuA/RluB/E/F"/>
</dbReference>
<dbReference type="SUPFAM" id="SSF55120">
    <property type="entry name" value="Pseudouridine synthase"/>
    <property type="match status" value="1"/>
</dbReference>
<dbReference type="RefSeq" id="WP_139325729.1">
    <property type="nucleotide sequence ID" value="NZ_FTOH01000002.1"/>
</dbReference>
<dbReference type="Proteomes" id="UP000185639">
    <property type="component" value="Unassembled WGS sequence"/>
</dbReference>
<dbReference type="AlphaFoldDB" id="A0A1N7JMN0"/>
<comment type="similarity">
    <text evidence="1 7">Belongs to the pseudouridine synthase RsuA family.</text>
</comment>
<dbReference type="GO" id="GO:0003723">
    <property type="term" value="F:RNA binding"/>
    <property type="evidence" value="ECO:0007669"/>
    <property type="project" value="UniProtKB-KW"/>
</dbReference>
<dbReference type="GO" id="GO:0160136">
    <property type="term" value="F:16S rRNA pseudouridine(516) synthase activity"/>
    <property type="evidence" value="ECO:0007669"/>
    <property type="project" value="UniProtKB-EC"/>
</dbReference>
<keyword evidence="10" id="KW-1185">Reference proteome</keyword>
<dbReference type="InterPro" id="IPR020103">
    <property type="entry name" value="PsdUridine_synth_cat_dom_sf"/>
</dbReference>
<dbReference type="EC" id="5.4.99.-" evidence="7"/>
<dbReference type="InterPro" id="IPR050343">
    <property type="entry name" value="RsuA_PseudoU_synthase"/>
</dbReference>
<dbReference type="PROSITE" id="PS50889">
    <property type="entry name" value="S4"/>
    <property type="match status" value="1"/>
</dbReference>
<keyword evidence="3 7" id="KW-0413">Isomerase</keyword>
<accession>A0A1N7JMN0</accession>
<dbReference type="Gene3D" id="3.30.70.580">
    <property type="entry name" value="Pseudouridine synthase I, catalytic domain, N-terminal subdomain"/>
    <property type="match status" value="1"/>
</dbReference>